<dbReference type="PANTHER" id="PTHR32322:SF2">
    <property type="entry name" value="EAMA DOMAIN-CONTAINING PROTEIN"/>
    <property type="match status" value="1"/>
</dbReference>
<reference evidence="8 9" key="1">
    <citation type="submission" date="2020-08" db="EMBL/GenBank/DDBJ databases">
        <title>Genomic Encyclopedia of Type Strains, Phase III (KMG-III): the genomes of soil and plant-associated and newly described type strains.</title>
        <authorList>
            <person name="Whitman W."/>
        </authorList>
    </citation>
    <scope>NUCLEOTIDE SEQUENCE [LARGE SCALE GENOMIC DNA]</scope>
    <source>
        <strain evidence="8 9">CECT 5862</strain>
    </source>
</reference>
<feature type="transmembrane region" description="Helical" evidence="6">
    <location>
        <begin position="94"/>
        <end position="114"/>
    </location>
</feature>
<evidence type="ECO:0000256" key="1">
    <source>
        <dbReference type="ARBA" id="ARBA00004127"/>
    </source>
</evidence>
<evidence type="ECO:0000256" key="5">
    <source>
        <dbReference type="ARBA" id="ARBA00023136"/>
    </source>
</evidence>
<keyword evidence="4 6" id="KW-1133">Transmembrane helix</keyword>
<dbReference type="Gene3D" id="1.10.3730.20">
    <property type="match status" value="2"/>
</dbReference>
<gene>
    <name evidence="8" type="ORF">FHS18_000416</name>
</gene>
<proteinExistence type="inferred from homology"/>
<dbReference type="Proteomes" id="UP000570361">
    <property type="component" value="Unassembled WGS sequence"/>
</dbReference>
<evidence type="ECO:0000256" key="2">
    <source>
        <dbReference type="ARBA" id="ARBA00007362"/>
    </source>
</evidence>
<accession>A0A7W5FKT2</accession>
<evidence type="ECO:0000256" key="6">
    <source>
        <dbReference type="SAM" id="Phobius"/>
    </source>
</evidence>
<feature type="transmembrane region" description="Helical" evidence="6">
    <location>
        <begin position="31"/>
        <end position="51"/>
    </location>
</feature>
<dbReference type="GO" id="GO:0016020">
    <property type="term" value="C:membrane"/>
    <property type="evidence" value="ECO:0007669"/>
    <property type="project" value="UniProtKB-SubCell"/>
</dbReference>
<dbReference type="AlphaFoldDB" id="A0A7W5FKT2"/>
<feature type="domain" description="EamA" evidence="7">
    <location>
        <begin position="217"/>
        <end position="300"/>
    </location>
</feature>
<feature type="transmembrane region" description="Helical" evidence="6">
    <location>
        <begin position="120"/>
        <end position="138"/>
    </location>
</feature>
<dbReference type="RefSeq" id="WP_183596371.1">
    <property type="nucleotide sequence ID" value="NZ_JACHXK010000001.1"/>
</dbReference>
<feature type="transmembrane region" description="Helical" evidence="6">
    <location>
        <begin position="256"/>
        <end position="278"/>
    </location>
</feature>
<dbReference type="InterPro" id="IPR037185">
    <property type="entry name" value="EmrE-like"/>
</dbReference>
<evidence type="ECO:0000313" key="9">
    <source>
        <dbReference type="Proteomes" id="UP000570361"/>
    </source>
</evidence>
<name>A0A7W5FKT2_9BACL</name>
<protein>
    <submittedName>
        <fullName evidence="8">Drug/metabolite transporter (DMT)-like permease</fullName>
    </submittedName>
</protein>
<feature type="transmembrane region" description="Helical" evidence="6">
    <location>
        <begin position="63"/>
        <end position="82"/>
    </location>
</feature>
<feature type="transmembrane region" description="Helical" evidence="6">
    <location>
        <begin position="179"/>
        <end position="198"/>
    </location>
</feature>
<dbReference type="SUPFAM" id="SSF103481">
    <property type="entry name" value="Multidrug resistance efflux transporter EmrE"/>
    <property type="match status" value="2"/>
</dbReference>
<comment type="caution">
    <text evidence="8">The sequence shown here is derived from an EMBL/GenBank/DDBJ whole genome shotgun (WGS) entry which is preliminary data.</text>
</comment>
<feature type="transmembrane region" description="Helical" evidence="6">
    <location>
        <begin position="230"/>
        <end position="250"/>
    </location>
</feature>
<evidence type="ECO:0000256" key="3">
    <source>
        <dbReference type="ARBA" id="ARBA00022692"/>
    </source>
</evidence>
<evidence type="ECO:0000256" key="4">
    <source>
        <dbReference type="ARBA" id="ARBA00022989"/>
    </source>
</evidence>
<evidence type="ECO:0000313" key="8">
    <source>
        <dbReference type="EMBL" id="MBB3108388.1"/>
    </source>
</evidence>
<feature type="domain" description="EamA" evidence="7">
    <location>
        <begin position="6"/>
        <end position="136"/>
    </location>
</feature>
<keyword evidence="5 6" id="KW-0472">Membrane</keyword>
<dbReference type="InterPro" id="IPR050638">
    <property type="entry name" value="AA-Vitamin_Transporters"/>
</dbReference>
<evidence type="ECO:0000259" key="7">
    <source>
        <dbReference type="Pfam" id="PF00892"/>
    </source>
</evidence>
<keyword evidence="3 6" id="KW-0812">Transmembrane</keyword>
<feature type="transmembrane region" description="Helical" evidence="6">
    <location>
        <begin position="150"/>
        <end position="167"/>
    </location>
</feature>
<dbReference type="PANTHER" id="PTHR32322">
    <property type="entry name" value="INNER MEMBRANE TRANSPORTER"/>
    <property type="match status" value="1"/>
</dbReference>
<organism evidence="8 9">
    <name type="scientific">Paenibacillus phyllosphaerae</name>
    <dbReference type="NCBI Taxonomy" id="274593"/>
    <lineage>
        <taxon>Bacteria</taxon>
        <taxon>Bacillati</taxon>
        <taxon>Bacillota</taxon>
        <taxon>Bacilli</taxon>
        <taxon>Bacillales</taxon>
        <taxon>Paenibacillaceae</taxon>
        <taxon>Paenibacillus</taxon>
    </lineage>
</organism>
<dbReference type="InterPro" id="IPR000620">
    <property type="entry name" value="EamA_dom"/>
</dbReference>
<dbReference type="Pfam" id="PF00892">
    <property type="entry name" value="EamA"/>
    <property type="match status" value="2"/>
</dbReference>
<comment type="subcellular location">
    <subcellularLocation>
        <location evidence="1">Endomembrane system</location>
        <topology evidence="1">Multi-pass membrane protein</topology>
    </subcellularLocation>
</comment>
<dbReference type="EMBL" id="JACHXK010000001">
    <property type="protein sequence ID" value="MBB3108388.1"/>
    <property type="molecule type" value="Genomic_DNA"/>
</dbReference>
<keyword evidence="9" id="KW-1185">Reference proteome</keyword>
<comment type="similarity">
    <text evidence="2">Belongs to the EamA transporter family.</text>
</comment>
<sequence>MWFTEAVVSALLFGLAGWWMKVSQMRGGHTAFMLLGLYISGTIGFGIHATVEGTLLDALGDPRVWIAGVWIGIGSAMGNAWFMKALDYGPASLTSPLTNMNIVLVIMLGTFVYGEPFSSMEVTGVLLLLCAIVLVSVRTNEKLSIRSIRWYGYVAASILLFAVRNGGLKVTEELGLSNAAVLFVAYAISIAWFGVLAAREWTAIQSVGPLRPSLPAVAARTTRTPARTGLRLGLAAGVFSYGGLQLYALSLQDGQANIAAPIFAANGLVVAIGSIILFKERLSKLQTAAFLLLFVGLICLRL</sequence>